<dbReference type="OrthoDB" id="3638007at2"/>
<feature type="region of interest" description="Disordered" evidence="1">
    <location>
        <begin position="472"/>
        <end position="569"/>
    </location>
</feature>
<keyword evidence="3" id="KW-1185">Reference proteome</keyword>
<dbReference type="InterPro" id="IPR038332">
    <property type="entry name" value="PPE_sf"/>
</dbReference>
<feature type="region of interest" description="Disordered" evidence="1">
    <location>
        <begin position="1"/>
        <end position="24"/>
    </location>
</feature>
<feature type="compositionally biased region" description="Gly residues" evidence="1">
    <location>
        <begin position="311"/>
        <end position="327"/>
    </location>
</feature>
<evidence type="ECO:0000256" key="1">
    <source>
        <dbReference type="SAM" id="MobiDB-lite"/>
    </source>
</evidence>
<feature type="compositionally biased region" description="Gly residues" evidence="1">
    <location>
        <begin position="516"/>
        <end position="526"/>
    </location>
</feature>
<sequence length="569" mass="56066">MSIRRRTTVDLSAPGSAVDDVTQDPNSPYYIGTVDSTAASGDEIRADATKEIDDEIAKGWLGKAVTPQERNQAIQRLYEQKISSARQGLHDELEMRDHGTAPHTLWENATHPQMMSAITDDADSAAVAVTSEEWVRLGNELTEHQRNLAGAINDSMSNWQGAGGDAARKHLADVGQWLGTTATGATLTGRQQEIHSQALNEAQIHMAANPPVQFDAQAANARLQTITDPMTYAQQAQADQTTLRQQQAARQQAARIMTQYDQTIGQATGTPAFPPPPKLAGDTARTSSLPTGSAGPGSGTGRRPLMAGSGAAAGGAGEIPAQGGAGSPGNTPAGAGAPGLGGGGFSPNGSPSGSPGGNVDIPNLPGSGSTTGGSGGGGSIPSLPDSTLPSSYTGTGISSAPGGGTPNLPTIGYSGGVNGDSIASRLGGGPPLTGIDPITGNPISAAGLGGAGGLGGSSGLKGVGGAGGVKGIGGGAGGGSKLGGGTSSGASAAAAEEAAGARGGAAGTAGKAGTPGASGMGAGRGGKGGEDKEHKHADYLEGEPDLFEPEQVVAPPVIGDWKNKQAKKK</sequence>
<reference evidence="2 3" key="1">
    <citation type="submission" date="2019-06" db="EMBL/GenBank/DDBJ databases">
        <title>Amycolatopsis alkalitolerans sp. nov., isolated from Gastrodia elata Blume.</title>
        <authorList>
            <person name="Narsing Rao M.P."/>
            <person name="Li W.J."/>
        </authorList>
    </citation>
    <scope>NUCLEOTIDE SEQUENCE [LARGE SCALE GENOMIC DNA]</scope>
    <source>
        <strain evidence="2 3">SYSUP0005</strain>
    </source>
</reference>
<feature type="compositionally biased region" description="Polar residues" evidence="1">
    <location>
        <begin position="384"/>
        <end position="398"/>
    </location>
</feature>
<name>A0A5C4MBV6_9PSEU</name>
<protein>
    <recommendedName>
        <fullName evidence="4">PPE domain-containing protein</fullName>
    </recommendedName>
</protein>
<evidence type="ECO:0000313" key="2">
    <source>
        <dbReference type="EMBL" id="TNC29780.1"/>
    </source>
</evidence>
<accession>A0A5C4MBV6</accession>
<proteinExistence type="predicted"/>
<dbReference type="Proteomes" id="UP000305546">
    <property type="component" value="Unassembled WGS sequence"/>
</dbReference>
<evidence type="ECO:0000313" key="3">
    <source>
        <dbReference type="Proteomes" id="UP000305546"/>
    </source>
</evidence>
<feature type="compositionally biased region" description="Low complexity" evidence="1">
    <location>
        <begin position="488"/>
        <end position="500"/>
    </location>
</feature>
<dbReference type="Gene3D" id="1.20.1260.20">
    <property type="entry name" value="PPE superfamily"/>
    <property type="match status" value="1"/>
</dbReference>
<feature type="compositionally biased region" description="Gly residues" evidence="1">
    <location>
        <begin position="472"/>
        <end position="487"/>
    </location>
</feature>
<gene>
    <name evidence="2" type="ORF">FG385_01595</name>
</gene>
<comment type="caution">
    <text evidence="2">The sequence shown here is derived from an EMBL/GenBank/DDBJ whole genome shotgun (WGS) entry which is preliminary data.</text>
</comment>
<dbReference type="SUPFAM" id="SSF140459">
    <property type="entry name" value="PE/PPE dimer-like"/>
    <property type="match status" value="1"/>
</dbReference>
<feature type="compositionally biased region" description="Gly residues" evidence="1">
    <location>
        <begin position="369"/>
        <end position="379"/>
    </location>
</feature>
<evidence type="ECO:0008006" key="4">
    <source>
        <dbReference type="Google" id="ProtNLM"/>
    </source>
</evidence>
<dbReference type="AlphaFoldDB" id="A0A5C4MBV6"/>
<feature type="region of interest" description="Disordered" evidence="1">
    <location>
        <begin position="265"/>
        <end position="412"/>
    </location>
</feature>
<feature type="compositionally biased region" description="Basic and acidic residues" evidence="1">
    <location>
        <begin position="527"/>
        <end position="539"/>
    </location>
</feature>
<dbReference type="EMBL" id="VDFW01000001">
    <property type="protein sequence ID" value="TNC29780.1"/>
    <property type="molecule type" value="Genomic_DNA"/>
</dbReference>
<feature type="compositionally biased region" description="Low complexity" evidence="1">
    <location>
        <begin position="301"/>
        <end position="310"/>
    </location>
</feature>
<organism evidence="2 3">
    <name type="scientific">Amycolatopsis alkalitolerans</name>
    <dbReference type="NCBI Taxonomy" id="2547244"/>
    <lineage>
        <taxon>Bacteria</taxon>
        <taxon>Bacillati</taxon>
        <taxon>Actinomycetota</taxon>
        <taxon>Actinomycetes</taxon>
        <taxon>Pseudonocardiales</taxon>
        <taxon>Pseudonocardiaceae</taxon>
        <taxon>Amycolatopsis</taxon>
    </lineage>
</organism>
<feature type="compositionally biased region" description="Gly residues" evidence="1">
    <location>
        <begin position="336"/>
        <end position="346"/>
    </location>
</feature>